<sequence length="733" mass="75936">MPRAVRRPGVLLAVLFLISALFGAVQTTAHADTPAAPPTTGVTVTGIDLHDGQIQKYGSTYYLYGTMYACGYHWLQSPTPWCGFGVSTAPSMSGPWSTPVPLFSPNAADPYNPGKTYQAVCGGYGSGCFSPRMVQRSGWGANDGVFVLWFNAPSYMGLGASHAYMTMGCNGPAGPCGASAGAPYGSTHRPALHQCDGANGDPGLTADSENGAIALICPMPGTTSVGIEQLDKWGTNGTGTGTTKVADLTHAEAMGAYRDRATGTWVMTYTDKNCGYCAGTGAGYATAPSMLGPWTAPTNRGAGASLNARRVFSANSCGGQVDTVSVIDGQPWEKIDLWTGDMNEEKAGLRFEPLSFRPVGDTVGDGKLWQTGLAPFTCTDTPAAAGPAPVTVAGVDLHDGQIQKFGSTYYLYGTMDDCGFQWGKTPTTWCGFGVSTAPSMNGPWSSPTLLFSRDAADPYNPGNTYQAVCAGYGSGCFSPRMIQRSGWGANDGVFILWFNAPAYKSNLGASHAYMTMGCNGPAGPCGASAGAPYGTTHRPALHQCDGANGDAGLTTTPENGTIALICPMPGTTSIALEQLTYWGADGSGTGATNLAKLSNVESTGAYKDPATGTWVMTYADVNCGFCTGTGTGYATAPSVLGPWTAPENKGVWEQAADSPAHGRRQISAGSCGGKPDTVSVIDGQPWQKINLWTGSAAPAGSGLHFEPLHYTPSTRKAGDGQVWVPEVAPFACS</sequence>
<keyword evidence="1" id="KW-0732">Signal</keyword>
<dbReference type="Proteomes" id="UP001206483">
    <property type="component" value="Unassembled WGS sequence"/>
</dbReference>
<reference evidence="2 3" key="1">
    <citation type="submission" date="2022-06" db="EMBL/GenBank/DDBJ databases">
        <title>Sequencing the genomes of 1000 actinobacteria strains.</title>
        <authorList>
            <person name="Klenk H.-P."/>
        </authorList>
    </citation>
    <scope>NUCLEOTIDE SEQUENCE [LARGE SCALE GENOMIC DNA]</scope>
    <source>
        <strain evidence="2 3">DSM 41656</strain>
    </source>
</reference>
<accession>A0ABT1ISB7</accession>
<keyword evidence="3" id="KW-1185">Reference proteome</keyword>
<evidence type="ECO:0008006" key="4">
    <source>
        <dbReference type="Google" id="ProtNLM"/>
    </source>
</evidence>
<proteinExistence type="predicted"/>
<dbReference type="RefSeq" id="WP_253794249.1">
    <property type="nucleotide sequence ID" value="NZ_BAAAUB010000013.1"/>
</dbReference>
<comment type="caution">
    <text evidence="2">The sequence shown here is derived from an EMBL/GenBank/DDBJ whole genome shotgun (WGS) entry which is preliminary data.</text>
</comment>
<evidence type="ECO:0000256" key="1">
    <source>
        <dbReference type="SAM" id="SignalP"/>
    </source>
</evidence>
<feature type="signal peptide" evidence="1">
    <location>
        <begin position="1"/>
        <end position="31"/>
    </location>
</feature>
<feature type="chain" id="PRO_5046900300" description="Glycosyl hydrolase family 43" evidence="1">
    <location>
        <begin position="32"/>
        <end position="733"/>
    </location>
</feature>
<organism evidence="2 3">
    <name type="scientific">Kitasatospora paracochleata</name>
    <dbReference type="NCBI Taxonomy" id="58354"/>
    <lineage>
        <taxon>Bacteria</taxon>
        <taxon>Bacillati</taxon>
        <taxon>Actinomycetota</taxon>
        <taxon>Actinomycetes</taxon>
        <taxon>Kitasatosporales</taxon>
        <taxon>Streptomycetaceae</taxon>
        <taxon>Kitasatospora</taxon>
    </lineage>
</organism>
<name>A0ABT1ISB7_9ACTN</name>
<gene>
    <name evidence="2" type="ORF">FHR36_001102</name>
</gene>
<dbReference type="SUPFAM" id="SSF75005">
    <property type="entry name" value="Arabinanase/levansucrase/invertase"/>
    <property type="match status" value="2"/>
</dbReference>
<evidence type="ECO:0000313" key="2">
    <source>
        <dbReference type="EMBL" id="MCP2308010.1"/>
    </source>
</evidence>
<protein>
    <recommendedName>
        <fullName evidence="4">Glycosyl hydrolase family 43</fullName>
    </recommendedName>
</protein>
<dbReference type="EMBL" id="JAMZDX010000001">
    <property type="protein sequence ID" value="MCP2308010.1"/>
    <property type="molecule type" value="Genomic_DNA"/>
</dbReference>
<dbReference type="InterPro" id="IPR023296">
    <property type="entry name" value="Glyco_hydro_beta-prop_sf"/>
</dbReference>
<dbReference type="Gene3D" id="2.115.10.20">
    <property type="entry name" value="Glycosyl hydrolase domain, family 43"/>
    <property type="match status" value="2"/>
</dbReference>
<evidence type="ECO:0000313" key="3">
    <source>
        <dbReference type="Proteomes" id="UP001206483"/>
    </source>
</evidence>